<proteinExistence type="predicted"/>
<dbReference type="OrthoDB" id="37537at2759"/>
<evidence type="ECO:0000259" key="2">
    <source>
        <dbReference type="Pfam" id="PF00248"/>
    </source>
</evidence>
<keyword evidence="4" id="KW-1185">Reference proteome</keyword>
<protein>
    <submittedName>
        <fullName evidence="3">Aldo/keto reductase-like protein</fullName>
    </submittedName>
</protein>
<feature type="domain" description="NADP-dependent oxidoreductase" evidence="2">
    <location>
        <begin position="19"/>
        <end position="316"/>
    </location>
</feature>
<dbReference type="InterPro" id="IPR023210">
    <property type="entry name" value="NADP_OxRdtase_dom"/>
</dbReference>
<dbReference type="PANTHER" id="PTHR43625:SF40">
    <property type="entry name" value="ALDO-KETO REDUCTASE YAKC [NADP(+)]"/>
    <property type="match status" value="1"/>
</dbReference>
<dbReference type="PANTHER" id="PTHR43625">
    <property type="entry name" value="AFLATOXIN B1 ALDEHYDE REDUCTASE"/>
    <property type="match status" value="1"/>
</dbReference>
<reference evidence="3 4" key="1">
    <citation type="journal article" date="2016" name="Nat. Commun.">
        <title>Ectomycorrhizal ecology is imprinted in the genome of the dominant symbiotic fungus Cenococcum geophilum.</title>
        <authorList>
            <consortium name="DOE Joint Genome Institute"/>
            <person name="Peter M."/>
            <person name="Kohler A."/>
            <person name="Ohm R.A."/>
            <person name="Kuo A."/>
            <person name="Krutzmann J."/>
            <person name="Morin E."/>
            <person name="Arend M."/>
            <person name="Barry K.W."/>
            <person name="Binder M."/>
            <person name="Choi C."/>
            <person name="Clum A."/>
            <person name="Copeland A."/>
            <person name="Grisel N."/>
            <person name="Haridas S."/>
            <person name="Kipfer T."/>
            <person name="LaButti K."/>
            <person name="Lindquist E."/>
            <person name="Lipzen A."/>
            <person name="Maire R."/>
            <person name="Meier B."/>
            <person name="Mihaltcheva S."/>
            <person name="Molinier V."/>
            <person name="Murat C."/>
            <person name="Poggeler S."/>
            <person name="Quandt C.A."/>
            <person name="Sperisen C."/>
            <person name="Tritt A."/>
            <person name="Tisserant E."/>
            <person name="Crous P.W."/>
            <person name="Henrissat B."/>
            <person name="Nehls U."/>
            <person name="Egli S."/>
            <person name="Spatafora J.W."/>
            <person name="Grigoriev I.V."/>
            <person name="Martin F.M."/>
        </authorList>
    </citation>
    <scope>NUCLEOTIDE SEQUENCE [LARGE SCALE GENOMIC DNA]</scope>
    <source>
        <strain evidence="3 4">CBS 207.34</strain>
    </source>
</reference>
<organism evidence="3 4">
    <name type="scientific">Glonium stellatum</name>
    <dbReference type="NCBI Taxonomy" id="574774"/>
    <lineage>
        <taxon>Eukaryota</taxon>
        <taxon>Fungi</taxon>
        <taxon>Dikarya</taxon>
        <taxon>Ascomycota</taxon>
        <taxon>Pezizomycotina</taxon>
        <taxon>Dothideomycetes</taxon>
        <taxon>Pleosporomycetidae</taxon>
        <taxon>Gloniales</taxon>
        <taxon>Gloniaceae</taxon>
        <taxon>Glonium</taxon>
    </lineage>
</organism>
<evidence type="ECO:0000313" key="4">
    <source>
        <dbReference type="Proteomes" id="UP000250140"/>
    </source>
</evidence>
<keyword evidence="1" id="KW-0560">Oxidoreductase</keyword>
<dbReference type="AlphaFoldDB" id="A0A8E2JU63"/>
<dbReference type="InterPro" id="IPR036812">
    <property type="entry name" value="NAD(P)_OxRdtase_dom_sf"/>
</dbReference>
<dbReference type="EMBL" id="KV749472">
    <property type="protein sequence ID" value="OCL09274.1"/>
    <property type="molecule type" value="Genomic_DNA"/>
</dbReference>
<dbReference type="GO" id="GO:0005737">
    <property type="term" value="C:cytoplasm"/>
    <property type="evidence" value="ECO:0007669"/>
    <property type="project" value="TreeGrafter"/>
</dbReference>
<evidence type="ECO:0000256" key="1">
    <source>
        <dbReference type="ARBA" id="ARBA00023002"/>
    </source>
</evidence>
<dbReference type="Proteomes" id="UP000250140">
    <property type="component" value="Unassembled WGS sequence"/>
</dbReference>
<sequence length="344" mass="37926">MSSIPLHPLGKNGPLIPAMGFGCMGLSAYYTSNPAPDEERFAVLDRAAELGETFWITSDVYNDSEDLLGKWFARTNLRSRILLATKFGYEDQGAGAYPALRSDPEFVKAACAKSLKRLGILKIDLYLAHRMDGKTPIEKTVQAMAELKQEGKIDYLGLSEVSAATLRRAHAVHPISAIEVEYSPFALDIESEQINLLKTCRELGVAVIAYSPLGRGMLTGAYKSPDNLDANDMRRLLPRFSPENFPKNLKMVEEFSAFAEKKGCKPGQLALAWLMAQGDDIFPIPGTTKVKYLEENIGAVNIYLTDAEIGALRGIIEATEIHGMRYPEGFTAETFRDTPPLILD</sequence>
<evidence type="ECO:0000313" key="3">
    <source>
        <dbReference type="EMBL" id="OCL09274.1"/>
    </source>
</evidence>
<dbReference type="InterPro" id="IPR050791">
    <property type="entry name" value="Aldo-Keto_reductase"/>
</dbReference>
<dbReference type="GO" id="GO:0016491">
    <property type="term" value="F:oxidoreductase activity"/>
    <property type="evidence" value="ECO:0007669"/>
    <property type="project" value="UniProtKB-KW"/>
</dbReference>
<name>A0A8E2JU63_9PEZI</name>
<dbReference type="SUPFAM" id="SSF51430">
    <property type="entry name" value="NAD(P)-linked oxidoreductase"/>
    <property type="match status" value="1"/>
</dbReference>
<dbReference type="Pfam" id="PF00248">
    <property type="entry name" value="Aldo_ket_red"/>
    <property type="match status" value="1"/>
</dbReference>
<gene>
    <name evidence="3" type="ORF">AOQ84DRAFT_291545</name>
</gene>
<accession>A0A8E2JU63</accession>
<dbReference type="Gene3D" id="3.20.20.100">
    <property type="entry name" value="NADP-dependent oxidoreductase domain"/>
    <property type="match status" value="1"/>
</dbReference>